<dbReference type="Proteomes" id="UP000262878">
    <property type="component" value="Unassembled WGS sequence"/>
</dbReference>
<keyword evidence="5 7" id="KW-0560">Oxidoreductase</keyword>
<reference evidence="9 10" key="1">
    <citation type="journal article" date="2018" name="Nat. Biotechnol.">
        <title>A standardized bacterial taxonomy based on genome phylogeny substantially revises the tree of life.</title>
        <authorList>
            <person name="Parks D.H."/>
            <person name="Chuvochina M."/>
            <person name="Waite D.W."/>
            <person name="Rinke C."/>
            <person name="Skarshewski A."/>
            <person name="Chaumeil P.A."/>
            <person name="Hugenholtz P."/>
        </authorList>
    </citation>
    <scope>NUCLEOTIDE SEQUENCE [LARGE SCALE GENOMIC DNA]</scope>
    <source>
        <strain evidence="9">UBA9360</strain>
    </source>
</reference>
<dbReference type="GO" id="GO:0005506">
    <property type="term" value="F:iron ion binding"/>
    <property type="evidence" value="ECO:0007669"/>
    <property type="project" value="UniProtKB-UniRule"/>
</dbReference>
<dbReference type="Pfam" id="PF13640">
    <property type="entry name" value="2OG-FeII_Oxy_3"/>
    <property type="match status" value="1"/>
</dbReference>
<keyword evidence="6 7" id="KW-0408">Iron</keyword>
<gene>
    <name evidence="9" type="ORF">DCR58_00140</name>
</gene>
<dbReference type="RefSeq" id="WP_006956057.1">
    <property type="nucleotide sequence ID" value="NZ_DAIRLQ010000004.1"/>
</dbReference>
<comment type="cofactor">
    <cofactor evidence="7">
        <name>Fe(2+)</name>
        <dbReference type="ChEBI" id="CHEBI:29033"/>
    </cofactor>
    <text evidence="7">Binds 1 Fe(2+) ion per subunit.</text>
</comment>
<keyword evidence="2 7" id="KW-0479">Metal-binding</keyword>
<feature type="binding site" evidence="7">
    <location>
        <position position="97"/>
    </location>
    <ligand>
        <name>Fe cation</name>
        <dbReference type="ChEBI" id="CHEBI:24875"/>
    </ligand>
</feature>
<evidence type="ECO:0000313" key="9">
    <source>
        <dbReference type="EMBL" id="HAR55170.1"/>
    </source>
</evidence>
<dbReference type="HAMAP" id="MF_00657">
    <property type="entry name" value="Hydroxyl_YbiX"/>
    <property type="match status" value="1"/>
</dbReference>
<dbReference type="GO" id="GO:0016706">
    <property type="term" value="F:2-oxoglutarate-dependent dioxygenase activity"/>
    <property type="evidence" value="ECO:0007669"/>
    <property type="project" value="UniProtKB-UniRule"/>
</dbReference>
<dbReference type="GO" id="GO:0031418">
    <property type="term" value="F:L-ascorbic acid binding"/>
    <property type="evidence" value="ECO:0007669"/>
    <property type="project" value="UniProtKB-KW"/>
</dbReference>
<protein>
    <submittedName>
        <fullName evidence="9">Fe2+-dependent dioxygenase</fullName>
    </submittedName>
</protein>
<dbReference type="SMART" id="SM00702">
    <property type="entry name" value="P4Hc"/>
    <property type="match status" value="1"/>
</dbReference>
<dbReference type="NCBIfam" id="NF003974">
    <property type="entry name" value="PRK05467.1-3"/>
    <property type="match status" value="1"/>
</dbReference>
<evidence type="ECO:0000256" key="2">
    <source>
        <dbReference type="ARBA" id="ARBA00022723"/>
    </source>
</evidence>
<evidence type="ECO:0000259" key="8">
    <source>
        <dbReference type="PROSITE" id="PS51471"/>
    </source>
</evidence>
<dbReference type="GO" id="GO:0006879">
    <property type="term" value="P:intracellular iron ion homeostasis"/>
    <property type="evidence" value="ECO:0007669"/>
    <property type="project" value="TreeGrafter"/>
</dbReference>
<evidence type="ECO:0000256" key="1">
    <source>
        <dbReference type="ARBA" id="ARBA00001961"/>
    </source>
</evidence>
<dbReference type="GO" id="GO:0006974">
    <property type="term" value="P:DNA damage response"/>
    <property type="evidence" value="ECO:0007669"/>
    <property type="project" value="TreeGrafter"/>
</dbReference>
<dbReference type="STRING" id="314276.OS145_07332"/>
<dbReference type="EMBL" id="DMUP01000005">
    <property type="protein sequence ID" value="HAR55170.1"/>
    <property type="molecule type" value="Genomic_DNA"/>
</dbReference>
<dbReference type="InterPro" id="IPR041097">
    <property type="entry name" value="PKHD_C"/>
</dbReference>
<dbReference type="Gene3D" id="2.60.120.620">
    <property type="entry name" value="q2cbj1_9rhob like domain"/>
    <property type="match status" value="1"/>
</dbReference>
<evidence type="ECO:0000256" key="7">
    <source>
        <dbReference type="HAMAP-Rule" id="MF_00657"/>
    </source>
</evidence>
<feature type="binding site" evidence="7">
    <location>
        <position position="95"/>
    </location>
    <ligand>
        <name>Fe cation</name>
        <dbReference type="ChEBI" id="CHEBI:24875"/>
    </ligand>
</feature>
<dbReference type="PANTHER" id="PTHR41536:SF1">
    <property type="entry name" value="PKHD-TYPE HYDROXYLASE YBIX"/>
    <property type="match status" value="1"/>
</dbReference>
<feature type="binding site" evidence="7">
    <location>
        <position position="162"/>
    </location>
    <ligand>
        <name>2-oxoglutarate</name>
        <dbReference type="ChEBI" id="CHEBI:16810"/>
    </ligand>
</feature>
<dbReference type="InterPro" id="IPR044862">
    <property type="entry name" value="Pro_4_hyd_alph_FE2OG_OXY"/>
</dbReference>
<dbReference type="InterPro" id="IPR005123">
    <property type="entry name" value="Oxoglu/Fe-dep_dioxygenase_dom"/>
</dbReference>
<sequence length="218" mass="24793">MIIHLQQVIDKPTIDVINEKLAQHTFTDGKLSAGAGAKSVKNNQQLSVDQKAQGLVDFTLQRMLRNPWVEAALRPKTIARSMINRYQNEQSYGVHVDDALMNQARTDISFTLSLSALDEYQGGALTIDEHSGERSWRLDAGDVLIYPSHFLHQVEPVTAGQRTALVGWCQSWVRDAQQRALLFDMQQAVMQEFEAKGRSEQYLLLSKSYQNLLRMWMD</sequence>
<evidence type="ECO:0000313" key="10">
    <source>
        <dbReference type="Proteomes" id="UP000262878"/>
    </source>
</evidence>
<dbReference type="InterPro" id="IPR006620">
    <property type="entry name" value="Pro_4_hyd_alph"/>
</dbReference>
<keyword evidence="4 7" id="KW-0223">Dioxygenase</keyword>
<feature type="domain" description="Fe2OG dioxygenase" evidence="8">
    <location>
        <begin position="77"/>
        <end position="171"/>
    </location>
</feature>
<comment type="caution">
    <text evidence="9">The sequence shown here is derived from an EMBL/GenBank/DDBJ whole genome shotgun (WGS) entry which is preliminary data.</text>
</comment>
<dbReference type="Gene3D" id="4.10.860.20">
    <property type="entry name" value="Rabenosyn, Rab binding domain"/>
    <property type="match status" value="1"/>
</dbReference>
<dbReference type="AlphaFoldDB" id="A0A348WKV8"/>
<evidence type="ECO:0000256" key="3">
    <source>
        <dbReference type="ARBA" id="ARBA00022896"/>
    </source>
</evidence>
<feature type="binding site" evidence="7">
    <location>
        <position position="152"/>
    </location>
    <ligand>
        <name>Fe cation</name>
        <dbReference type="ChEBI" id="CHEBI:24875"/>
    </ligand>
</feature>
<comment type="cofactor">
    <cofactor evidence="1 7">
        <name>L-ascorbate</name>
        <dbReference type="ChEBI" id="CHEBI:38290"/>
    </cofactor>
</comment>
<organism evidence="9 10">
    <name type="scientific">Idiomarina baltica</name>
    <dbReference type="NCBI Taxonomy" id="190892"/>
    <lineage>
        <taxon>Bacteria</taxon>
        <taxon>Pseudomonadati</taxon>
        <taxon>Pseudomonadota</taxon>
        <taxon>Gammaproteobacteria</taxon>
        <taxon>Alteromonadales</taxon>
        <taxon>Idiomarinaceae</taxon>
        <taxon>Idiomarina</taxon>
    </lineage>
</organism>
<dbReference type="PANTHER" id="PTHR41536">
    <property type="entry name" value="PKHD-TYPE HYDROXYLASE YBIX"/>
    <property type="match status" value="1"/>
</dbReference>
<accession>A0A348WKV8</accession>
<evidence type="ECO:0000256" key="6">
    <source>
        <dbReference type="ARBA" id="ARBA00023004"/>
    </source>
</evidence>
<evidence type="ECO:0000256" key="5">
    <source>
        <dbReference type="ARBA" id="ARBA00023002"/>
    </source>
</evidence>
<proteinExistence type="inferred from homology"/>
<keyword evidence="3 7" id="KW-0847">Vitamin C</keyword>
<dbReference type="InterPro" id="IPR023550">
    <property type="entry name" value="PKHD_hydroxylase"/>
</dbReference>
<dbReference type="NCBIfam" id="NF003975">
    <property type="entry name" value="PRK05467.1-4"/>
    <property type="match status" value="1"/>
</dbReference>
<name>A0A348WKV8_9GAMM</name>
<evidence type="ECO:0000256" key="4">
    <source>
        <dbReference type="ARBA" id="ARBA00022964"/>
    </source>
</evidence>
<dbReference type="PROSITE" id="PS51471">
    <property type="entry name" value="FE2OG_OXY"/>
    <property type="match status" value="1"/>
</dbReference>
<dbReference type="Pfam" id="PF18331">
    <property type="entry name" value="PKHD_C"/>
    <property type="match status" value="1"/>
</dbReference>